<keyword evidence="6" id="KW-1185">Reference proteome</keyword>
<accession>A0A963YWR4</accession>
<dbReference type="Proteomes" id="UP000708298">
    <property type="component" value="Unassembled WGS sequence"/>
</dbReference>
<dbReference type="GO" id="GO:0003677">
    <property type="term" value="F:DNA binding"/>
    <property type="evidence" value="ECO:0007669"/>
    <property type="project" value="UniProtKB-UniRule"/>
</dbReference>
<evidence type="ECO:0000313" key="5">
    <source>
        <dbReference type="EMBL" id="MCB8878556.1"/>
    </source>
</evidence>
<evidence type="ECO:0000256" key="1">
    <source>
        <dbReference type="ARBA" id="ARBA00022908"/>
    </source>
</evidence>
<keyword evidence="1" id="KW-0229">DNA integration</keyword>
<evidence type="ECO:0000256" key="2">
    <source>
        <dbReference type="ARBA" id="ARBA00023125"/>
    </source>
</evidence>
<dbReference type="InterPro" id="IPR044068">
    <property type="entry name" value="CB"/>
</dbReference>
<sequence length="136" mass="15173">MTTALSLTAANQSLERVGAAHLVPAAIAAVGDHAAWRFIDFFIANVRNPNTRRAYLRACEQFFVWCDERGRLLATIRPYDVASYIEARQQTHSAPDVKQQLAAIRMLYDWLVAGQVVPTNPAAAVRRPKRVVKVGR</sequence>
<organism evidence="5 6">
    <name type="scientific">Acidisoma silvae</name>
    <dbReference type="NCBI Taxonomy" id="2802396"/>
    <lineage>
        <taxon>Bacteria</taxon>
        <taxon>Pseudomonadati</taxon>
        <taxon>Pseudomonadota</taxon>
        <taxon>Alphaproteobacteria</taxon>
        <taxon>Acetobacterales</taxon>
        <taxon>Acidocellaceae</taxon>
        <taxon>Acidisoma</taxon>
    </lineage>
</organism>
<dbReference type="InterPro" id="IPR010998">
    <property type="entry name" value="Integrase_recombinase_N"/>
</dbReference>
<dbReference type="AlphaFoldDB" id="A0A963YWR4"/>
<keyword evidence="2 3" id="KW-0238">DNA-binding</keyword>
<gene>
    <name evidence="5" type="ORF">ASILVAE211_25530</name>
</gene>
<proteinExistence type="predicted"/>
<dbReference type="EMBL" id="JAESVB010000056">
    <property type="protein sequence ID" value="MCB8878556.1"/>
    <property type="molecule type" value="Genomic_DNA"/>
</dbReference>
<evidence type="ECO:0000313" key="6">
    <source>
        <dbReference type="Proteomes" id="UP000708298"/>
    </source>
</evidence>
<name>A0A963YWR4_9PROT</name>
<reference evidence="5" key="1">
    <citation type="journal article" date="2021" name="Microorganisms">
        <title>Acidisoma silvae sp. nov. and Acidisomacellulosilytica sp. nov., Two Acidophilic Bacteria Isolated from Decaying Wood, Hydrolyzing Cellulose and Producing Poly-3-hydroxybutyrate.</title>
        <authorList>
            <person name="Mieszkin S."/>
            <person name="Pouder E."/>
            <person name="Uroz S."/>
            <person name="Simon-Colin C."/>
            <person name="Alain K."/>
        </authorList>
    </citation>
    <scope>NUCLEOTIDE SEQUENCE</scope>
    <source>
        <strain evidence="5">HW T2.11</strain>
    </source>
</reference>
<feature type="domain" description="Core-binding (CB)" evidence="4">
    <location>
        <begin position="29"/>
        <end position="112"/>
    </location>
</feature>
<dbReference type="Pfam" id="PF02899">
    <property type="entry name" value="Phage_int_SAM_1"/>
    <property type="match status" value="1"/>
</dbReference>
<dbReference type="GO" id="GO:0015074">
    <property type="term" value="P:DNA integration"/>
    <property type="evidence" value="ECO:0007669"/>
    <property type="project" value="UniProtKB-KW"/>
</dbReference>
<dbReference type="RefSeq" id="WP_227324197.1">
    <property type="nucleotide sequence ID" value="NZ_JAESVB010000056.1"/>
</dbReference>
<evidence type="ECO:0000256" key="3">
    <source>
        <dbReference type="PROSITE-ProRule" id="PRU01248"/>
    </source>
</evidence>
<dbReference type="InterPro" id="IPR004107">
    <property type="entry name" value="Integrase_SAM-like_N"/>
</dbReference>
<reference evidence="5" key="2">
    <citation type="submission" date="2021-01" db="EMBL/GenBank/DDBJ databases">
        <authorList>
            <person name="Mieszkin S."/>
            <person name="Pouder E."/>
            <person name="Alain K."/>
        </authorList>
    </citation>
    <scope>NUCLEOTIDE SEQUENCE</scope>
    <source>
        <strain evidence="5">HW T2.11</strain>
    </source>
</reference>
<dbReference type="SUPFAM" id="SSF47823">
    <property type="entry name" value="lambda integrase-like, N-terminal domain"/>
    <property type="match status" value="1"/>
</dbReference>
<protein>
    <submittedName>
        <fullName evidence="5">Site-specific integrase</fullName>
    </submittedName>
</protein>
<comment type="caution">
    <text evidence="5">The sequence shown here is derived from an EMBL/GenBank/DDBJ whole genome shotgun (WGS) entry which is preliminary data.</text>
</comment>
<dbReference type="PROSITE" id="PS51900">
    <property type="entry name" value="CB"/>
    <property type="match status" value="1"/>
</dbReference>
<evidence type="ECO:0000259" key="4">
    <source>
        <dbReference type="PROSITE" id="PS51900"/>
    </source>
</evidence>
<dbReference type="Gene3D" id="1.10.150.130">
    <property type="match status" value="1"/>
</dbReference>